<dbReference type="AlphaFoldDB" id="A0AAQ3LA19"/>
<dbReference type="Gene3D" id="6.10.250.210">
    <property type="match status" value="1"/>
</dbReference>
<dbReference type="PANTHER" id="PTHR31544">
    <property type="entry name" value="AIG2-LIKE PROTEIN D"/>
    <property type="match status" value="1"/>
</dbReference>
<dbReference type="InterPro" id="IPR036568">
    <property type="entry name" value="GGCT-like_sf"/>
</dbReference>
<gene>
    <name evidence="3" type="ORF">Cni_G28589</name>
</gene>
<proteinExistence type="inferred from homology"/>
<organism evidence="3 4">
    <name type="scientific">Canna indica</name>
    <name type="common">Indian-shot</name>
    <dbReference type="NCBI Taxonomy" id="4628"/>
    <lineage>
        <taxon>Eukaryota</taxon>
        <taxon>Viridiplantae</taxon>
        <taxon>Streptophyta</taxon>
        <taxon>Embryophyta</taxon>
        <taxon>Tracheophyta</taxon>
        <taxon>Spermatophyta</taxon>
        <taxon>Magnoliopsida</taxon>
        <taxon>Liliopsida</taxon>
        <taxon>Zingiberales</taxon>
        <taxon>Cannaceae</taxon>
        <taxon>Canna</taxon>
    </lineage>
</organism>
<name>A0AAQ3LA19_9LILI</name>
<dbReference type="EMBL" id="CP136898">
    <property type="protein sequence ID" value="WOL19787.1"/>
    <property type="molecule type" value="Genomic_DNA"/>
</dbReference>
<dbReference type="InterPro" id="IPR045038">
    <property type="entry name" value="AIG2-like"/>
</dbReference>
<comment type="similarity">
    <text evidence="1">Belongs to the gamma-glutamylcyclotransferase family.</text>
</comment>
<sequence length="144" mass="16799">MPWEAVGGESVKVVLEKARSLLVWSWFVWFERNSIVFNGSSSSAVLVFLGITDVELNLLDAFEDVEYERKNVEISLLDKSEKLLVYAYVWSDKNDPDLYGEWDFEVWERLHKKDFVAMTSGFMDELEQPDSKTRVATYESYYQG</sequence>
<accession>A0AAQ3LA19</accession>
<dbReference type="Pfam" id="PF06094">
    <property type="entry name" value="GGACT"/>
    <property type="match status" value="1"/>
</dbReference>
<feature type="domain" description="Gamma-glutamylcyclotransferase AIG2-like" evidence="2">
    <location>
        <begin position="47"/>
        <end position="103"/>
    </location>
</feature>
<dbReference type="Gene3D" id="3.10.490.10">
    <property type="entry name" value="Gamma-glutamyl cyclotransferase-like"/>
    <property type="match status" value="1"/>
</dbReference>
<dbReference type="PANTHER" id="PTHR31544:SF2">
    <property type="entry name" value="AIG2-LIKE PROTEIN D"/>
    <property type="match status" value="1"/>
</dbReference>
<keyword evidence="4" id="KW-1185">Reference proteome</keyword>
<dbReference type="SUPFAM" id="SSF110857">
    <property type="entry name" value="Gamma-glutamyl cyclotransferase-like"/>
    <property type="match status" value="1"/>
</dbReference>
<protein>
    <recommendedName>
        <fullName evidence="2">Gamma-glutamylcyclotransferase AIG2-like domain-containing protein</fullName>
    </recommendedName>
</protein>
<dbReference type="Proteomes" id="UP001327560">
    <property type="component" value="Chromosome 9"/>
</dbReference>
<dbReference type="InterPro" id="IPR009288">
    <property type="entry name" value="AIG2-like_dom"/>
</dbReference>
<evidence type="ECO:0000313" key="3">
    <source>
        <dbReference type="EMBL" id="WOL19787.1"/>
    </source>
</evidence>
<evidence type="ECO:0000313" key="4">
    <source>
        <dbReference type="Proteomes" id="UP001327560"/>
    </source>
</evidence>
<reference evidence="3 4" key="1">
    <citation type="submission" date="2023-10" db="EMBL/GenBank/DDBJ databases">
        <title>Chromosome-scale genome assembly provides insights into flower coloration mechanisms of Canna indica.</title>
        <authorList>
            <person name="Li C."/>
        </authorList>
    </citation>
    <scope>NUCLEOTIDE SEQUENCE [LARGE SCALE GENOMIC DNA]</scope>
    <source>
        <tissue evidence="3">Flower</tissue>
    </source>
</reference>
<evidence type="ECO:0000259" key="2">
    <source>
        <dbReference type="Pfam" id="PF06094"/>
    </source>
</evidence>
<evidence type="ECO:0000256" key="1">
    <source>
        <dbReference type="ARBA" id="ARBA00008861"/>
    </source>
</evidence>